<dbReference type="Proteomes" id="UP000694865">
    <property type="component" value="Unplaced"/>
</dbReference>
<dbReference type="PANTHER" id="PTHR46015">
    <property type="entry name" value="ZGC:172121"/>
    <property type="match status" value="1"/>
</dbReference>
<keyword evidence="8" id="KW-1185">Reference proteome</keyword>
<keyword evidence="4 6" id="KW-0862">Zinc</keyword>
<evidence type="ECO:0000313" key="9">
    <source>
        <dbReference type="RefSeq" id="XP_002738127.1"/>
    </source>
</evidence>
<comment type="cofactor">
    <cofactor evidence="6">
        <name>Zn(2+)</name>
        <dbReference type="ChEBI" id="CHEBI:29105"/>
    </cofactor>
</comment>
<evidence type="ECO:0000256" key="4">
    <source>
        <dbReference type="ARBA" id="ARBA00022833"/>
    </source>
</evidence>
<evidence type="ECO:0000256" key="6">
    <source>
        <dbReference type="PROSITE-ProRule" id="PRU00333"/>
    </source>
</evidence>
<dbReference type="InterPro" id="IPR003726">
    <property type="entry name" value="HCY_dom"/>
</dbReference>
<keyword evidence="2 6" id="KW-0808">Transferase</keyword>
<feature type="non-terminal residue" evidence="9">
    <location>
        <position position="1"/>
    </location>
</feature>
<reference evidence="9" key="1">
    <citation type="submission" date="2025-08" db="UniProtKB">
        <authorList>
            <consortium name="RefSeq"/>
        </authorList>
    </citation>
    <scope>IDENTIFICATION</scope>
    <source>
        <tissue evidence="9">Testes</tissue>
    </source>
</reference>
<protein>
    <submittedName>
        <fullName evidence="9">Homocysteine S-methyltransferase 3-like</fullName>
    </submittedName>
</protein>
<organism evidence="8 9">
    <name type="scientific">Saccoglossus kowalevskii</name>
    <name type="common">Acorn worm</name>
    <dbReference type="NCBI Taxonomy" id="10224"/>
    <lineage>
        <taxon>Eukaryota</taxon>
        <taxon>Metazoa</taxon>
        <taxon>Hemichordata</taxon>
        <taxon>Enteropneusta</taxon>
        <taxon>Harrimaniidae</taxon>
        <taxon>Saccoglossus</taxon>
    </lineage>
</organism>
<dbReference type="SUPFAM" id="SSF82282">
    <property type="entry name" value="Homocysteine S-methyltransferase"/>
    <property type="match status" value="1"/>
</dbReference>
<dbReference type="InterPro" id="IPR036589">
    <property type="entry name" value="HCY_dom_sf"/>
</dbReference>
<dbReference type="PROSITE" id="PS50970">
    <property type="entry name" value="HCY"/>
    <property type="match status" value="1"/>
</dbReference>
<dbReference type="Pfam" id="PF02574">
    <property type="entry name" value="S-methyl_trans"/>
    <property type="match status" value="1"/>
</dbReference>
<evidence type="ECO:0000256" key="1">
    <source>
        <dbReference type="ARBA" id="ARBA00022603"/>
    </source>
</evidence>
<keyword evidence="3 6" id="KW-0479">Metal-binding</keyword>
<name>A0ABM0GVC9_SACKO</name>
<dbReference type="RefSeq" id="XP_002738127.1">
    <property type="nucleotide sequence ID" value="XM_002738081.1"/>
</dbReference>
<evidence type="ECO:0000256" key="3">
    <source>
        <dbReference type="ARBA" id="ARBA00022723"/>
    </source>
</evidence>
<dbReference type="PANTHER" id="PTHR46015:SF1">
    <property type="entry name" value="HOMOCYSTEINE S-METHYLTRANSFERASE-LIKE ISOFORM 1"/>
    <property type="match status" value="1"/>
</dbReference>
<proteinExistence type="predicted"/>
<dbReference type="GeneID" id="100370916"/>
<feature type="binding site" evidence="6">
    <location>
        <position position="85"/>
    </location>
    <ligand>
        <name>Zn(2+)</name>
        <dbReference type="ChEBI" id="CHEBI:29105"/>
    </ligand>
</feature>
<evidence type="ECO:0000256" key="5">
    <source>
        <dbReference type="ARBA" id="ARBA00034478"/>
    </source>
</evidence>
<dbReference type="InterPro" id="IPR051486">
    <property type="entry name" value="Hcy_S-methyltransferase"/>
</dbReference>
<accession>A0ABM0GVC9</accession>
<comment type="pathway">
    <text evidence="5">Amino-acid biosynthesis; L-methionine biosynthesis via de novo pathway.</text>
</comment>
<feature type="binding site" evidence="6">
    <location>
        <position position="150"/>
    </location>
    <ligand>
        <name>Zn(2+)</name>
        <dbReference type="ChEBI" id="CHEBI:29105"/>
    </ligand>
</feature>
<evidence type="ECO:0000256" key="2">
    <source>
        <dbReference type="ARBA" id="ARBA00022679"/>
    </source>
</evidence>
<dbReference type="Gene3D" id="3.20.20.330">
    <property type="entry name" value="Homocysteine-binding-like domain"/>
    <property type="match status" value="1"/>
</dbReference>
<evidence type="ECO:0000259" key="7">
    <source>
        <dbReference type="PROSITE" id="PS50970"/>
    </source>
</evidence>
<feature type="binding site" evidence="6">
    <location>
        <position position="149"/>
    </location>
    <ligand>
        <name>Zn(2+)</name>
        <dbReference type="ChEBI" id="CHEBI:29105"/>
    </ligand>
</feature>
<keyword evidence="1 6" id="KW-0489">Methyltransferase</keyword>
<evidence type="ECO:0000313" key="8">
    <source>
        <dbReference type="Proteomes" id="UP000694865"/>
    </source>
</evidence>
<feature type="domain" description="Hcy-binding" evidence="7">
    <location>
        <begin position="1"/>
        <end position="164"/>
    </location>
</feature>
<sequence>ELINWHRETVDVIVNTGIDYLAFETVPALKEAEAIVQLLQEYPSTKAWISFSCKDGEHTCHGEKFSDAVKVAASSPSVVAVGINCTPPQYIKSLLKSSENEIGDKIFVVYPNGASYIGGGLWKKNENNKNLCAYVPDWINAGANWIGGCCMIGSQQIQDIRQAMVDTIAK</sequence>
<gene>
    <name evidence="9" type="primary">LOC100370916</name>
</gene>